<reference evidence="1 2" key="1">
    <citation type="journal article" date="2015" name="Nature">
        <title>rRNA introns, odd ribosomes, and small enigmatic genomes across a large radiation of phyla.</title>
        <authorList>
            <person name="Brown C.T."/>
            <person name="Hug L.A."/>
            <person name="Thomas B.C."/>
            <person name="Sharon I."/>
            <person name="Castelle C.J."/>
            <person name="Singh A."/>
            <person name="Wilkins M.J."/>
            <person name="Williams K.H."/>
            <person name="Banfield J.F."/>
        </authorList>
    </citation>
    <scope>NUCLEOTIDE SEQUENCE [LARGE SCALE GENOMIC DNA]</scope>
</reference>
<dbReference type="InterPro" id="IPR038666">
    <property type="entry name" value="SSP1_head-tail_sf"/>
</dbReference>
<gene>
    <name evidence="1" type="ORF">UY48_C0022G0003</name>
</gene>
<evidence type="ECO:0000313" key="1">
    <source>
        <dbReference type="EMBL" id="KKW11255.1"/>
    </source>
</evidence>
<proteinExistence type="predicted"/>
<dbReference type="NCBIfam" id="TIGR01563">
    <property type="entry name" value="gp16_SPP1"/>
    <property type="match status" value="1"/>
</dbReference>
<sequence>MSSILTAAEIASMRASLQDIAMPDLCNILNVTLTSDGQGGMTQTWGTANTDIPCRLDAVQMRGREQVAGAAIQAFHGYALHVPYNITITSANRVEHGGYTYEVKSVDFGKSWQLDKICEVERI</sequence>
<comment type="caution">
    <text evidence="1">The sequence shown here is derived from an EMBL/GenBank/DDBJ whole genome shotgun (WGS) entry which is preliminary data.</text>
</comment>
<dbReference type="Pfam" id="PF05521">
    <property type="entry name" value="Phage_HCP"/>
    <property type="match status" value="1"/>
</dbReference>
<dbReference type="InterPro" id="IPR008767">
    <property type="entry name" value="Phage_SPP1_head-tail_adaptor"/>
</dbReference>
<evidence type="ECO:0008006" key="3">
    <source>
        <dbReference type="Google" id="ProtNLM"/>
    </source>
</evidence>
<dbReference type="EMBL" id="LCQD01000022">
    <property type="protein sequence ID" value="KKW11255.1"/>
    <property type="molecule type" value="Genomic_DNA"/>
</dbReference>
<evidence type="ECO:0000313" key="2">
    <source>
        <dbReference type="Proteomes" id="UP000034588"/>
    </source>
</evidence>
<dbReference type="AlphaFoldDB" id="A0A0G1VY54"/>
<dbReference type="Proteomes" id="UP000034588">
    <property type="component" value="Unassembled WGS sequence"/>
</dbReference>
<name>A0A0G1VY54_9BACT</name>
<accession>A0A0G1VY54</accession>
<protein>
    <recommendedName>
        <fullName evidence="3">Phage head-tail adaptor</fullName>
    </recommendedName>
</protein>
<dbReference type="Gene3D" id="2.40.10.270">
    <property type="entry name" value="Bacteriophage SPP1 head-tail adaptor protein"/>
    <property type="match status" value="1"/>
</dbReference>
<organism evidence="1 2">
    <name type="scientific">Candidatus Gottesmanbacteria bacterium GW2011_GWB1_49_7</name>
    <dbReference type="NCBI Taxonomy" id="1618448"/>
    <lineage>
        <taxon>Bacteria</taxon>
        <taxon>Candidatus Gottesmaniibacteriota</taxon>
    </lineage>
</organism>